<dbReference type="GO" id="GO:0000166">
    <property type="term" value="F:nucleotide binding"/>
    <property type="evidence" value="ECO:0007669"/>
    <property type="project" value="UniProtKB-KW"/>
</dbReference>
<comment type="similarity">
    <text evidence="2">Belongs to the MoaD family.</text>
</comment>
<protein>
    <recommendedName>
        <fullName evidence="3">Molybdopterin synthase sulfur carrier subunit</fullName>
    </recommendedName>
</protein>
<dbReference type="Gene3D" id="3.10.20.30">
    <property type="match status" value="1"/>
</dbReference>
<dbReference type="InterPro" id="IPR012675">
    <property type="entry name" value="Beta-grasp_dom_sf"/>
</dbReference>
<dbReference type="CDD" id="cd00754">
    <property type="entry name" value="Ubl_MoaD"/>
    <property type="match status" value="1"/>
</dbReference>
<dbReference type="AlphaFoldDB" id="A0A371BJ62"/>
<dbReference type="PANTHER" id="PTHR33359:SF1">
    <property type="entry name" value="MOLYBDOPTERIN SYNTHASE SULFUR CARRIER SUBUNIT"/>
    <property type="match status" value="1"/>
</dbReference>
<evidence type="ECO:0000256" key="3">
    <source>
        <dbReference type="ARBA" id="ARBA00024247"/>
    </source>
</evidence>
<dbReference type="OrthoDB" id="9800712at2"/>
<reference evidence="5" key="1">
    <citation type="submission" date="2018-08" db="EMBL/GenBank/DDBJ databases">
        <authorList>
            <person name="Kim S.-J."/>
            <person name="Jung G.-Y."/>
        </authorList>
    </citation>
    <scope>NUCLEOTIDE SEQUENCE [LARGE SCALE GENOMIC DNA]</scope>
    <source>
        <strain evidence="5">GY_G</strain>
    </source>
</reference>
<accession>A0A371BJ62</accession>
<dbReference type="EMBL" id="QRGP01000001">
    <property type="protein sequence ID" value="RDV07616.1"/>
    <property type="molecule type" value="Genomic_DNA"/>
</dbReference>
<dbReference type="Pfam" id="PF02597">
    <property type="entry name" value="ThiS"/>
    <property type="match status" value="1"/>
</dbReference>
<dbReference type="GO" id="GO:0006777">
    <property type="term" value="P:Mo-molybdopterin cofactor biosynthetic process"/>
    <property type="evidence" value="ECO:0007669"/>
    <property type="project" value="InterPro"/>
</dbReference>
<keyword evidence="1" id="KW-0547">Nucleotide-binding</keyword>
<dbReference type="InterPro" id="IPR044672">
    <property type="entry name" value="MOCS2A"/>
</dbReference>
<dbReference type="SUPFAM" id="SSF54285">
    <property type="entry name" value="MoaD/ThiS"/>
    <property type="match status" value="1"/>
</dbReference>
<gene>
    <name evidence="4" type="primary">moaD</name>
    <name evidence="4" type="ORF">DXH95_09875</name>
</gene>
<dbReference type="NCBIfam" id="TIGR01682">
    <property type="entry name" value="moaD"/>
    <property type="match status" value="1"/>
</dbReference>
<evidence type="ECO:0000256" key="2">
    <source>
        <dbReference type="ARBA" id="ARBA00024200"/>
    </source>
</evidence>
<evidence type="ECO:0000313" key="5">
    <source>
        <dbReference type="Proteomes" id="UP000263833"/>
    </source>
</evidence>
<dbReference type="PANTHER" id="PTHR33359">
    <property type="entry name" value="MOLYBDOPTERIN SYNTHASE SULFUR CARRIER SUBUNIT"/>
    <property type="match status" value="1"/>
</dbReference>
<dbReference type="InterPro" id="IPR003749">
    <property type="entry name" value="ThiS/MoaD-like"/>
</dbReference>
<dbReference type="InterPro" id="IPR016155">
    <property type="entry name" value="Mopterin_synth/thiamin_S_b"/>
</dbReference>
<sequence length="85" mass="9332">MTMKLVYFARVREALGRDSEDIDFPANVRSVSEALDWLATQSPNHAEAFADRSKLRFALNQRMVKADAAISGASEFAIFPPVTGG</sequence>
<organism evidence="4 5">
    <name type="scientific">Sphingorhabdus pulchriflava</name>
    <dbReference type="NCBI Taxonomy" id="2292257"/>
    <lineage>
        <taxon>Bacteria</taxon>
        <taxon>Pseudomonadati</taxon>
        <taxon>Pseudomonadota</taxon>
        <taxon>Alphaproteobacteria</taxon>
        <taxon>Sphingomonadales</taxon>
        <taxon>Sphingomonadaceae</taxon>
        <taxon>Sphingorhabdus</taxon>
    </lineage>
</organism>
<evidence type="ECO:0000313" key="4">
    <source>
        <dbReference type="EMBL" id="RDV07616.1"/>
    </source>
</evidence>
<evidence type="ECO:0000256" key="1">
    <source>
        <dbReference type="ARBA" id="ARBA00022741"/>
    </source>
</evidence>
<name>A0A371BJ62_9SPHN</name>
<dbReference type="GO" id="GO:1990133">
    <property type="term" value="C:molybdopterin adenylyltransferase complex"/>
    <property type="evidence" value="ECO:0007669"/>
    <property type="project" value="TreeGrafter"/>
</dbReference>
<comment type="caution">
    <text evidence="4">The sequence shown here is derived from an EMBL/GenBank/DDBJ whole genome shotgun (WGS) entry which is preliminary data.</text>
</comment>
<dbReference type="Proteomes" id="UP000263833">
    <property type="component" value="Unassembled WGS sequence"/>
</dbReference>
<keyword evidence="5" id="KW-1185">Reference proteome</keyword>
<proteinExistence type="inferred from homology"/>